<organism evidence="2 3">
    <name type="scientific">Paractinoplanes durhamensis</name>
    <dbReference type="NCBI Taxonomy" id="113563"/>
    <lineage>
        <taxon>Bacteria</taxon>
        <taxon>Bacillati</taxon>
        <taxon>Actinomycetota</taxon>
        <taxon>Actinomycetes</taxon>
        <taxon>Micromonosporales</taxon>
        <taxon>Micromonosporaceae</taxon>
        <taxon>Paractinoplanes</taxon>
    </lineage>
</organism>
<keyword evidence="3" id="KW-1185">Reference proteome</keyword>
<feature type="transmembrane region" description="Helical" evidence="1">
    <location>
        <begin position="39"/>
        <end position="59"/>
    </location>
</feature>
<dbReference type="Proteomes" id="UP000637628">
    <property type="component" value="Unassembled WGS sequence"/>
</dbReference>
<name>A0ABQ3Z104_9ACTN</name>
<proteinExistence type="predicted"/>
<dbReference type="EMBL" id="BOML01000038">
    <property type="protein sequence ID" value="GIE03510.1"/>
    <property type="molecule type" value="Genomic_DNA"/>
</dbReference>
<reference evidence="2 3" key="1">
    <citation type="submission" date="2021-01" db="EMBL/GenBank/DDBJ databases">
        <title>Whole genome shotgun sequence of Actinoplanes durhamensis NBRC 14914.</title>
        <authorList>
            <person name="Komaki H."/>
            <person name="Tamura T."/>
        </authorList>
    </citation>
    <scope>NUCLEOTIDE SEQUENCE [LARGE SCALE GENOMIC DNA]</scope>
    <source>
        <strain evidence="2 3">NBRC 14914</strain>
    </source>
</reference>
<evidence type="ECO:0000313" key="3">
    <source>
        <dbReference type="Proteomes" id="UP000637628"/>
    </source>
</evidence>
<evidence type="ECO:0000313" key="2">
    <source>
        <dbReference type="EMBL" id="GIE03510.1"/>
    </source>
</evidence>
<keyword evidence="1" id="KW-1133">Transmembrane helix</keyword>
<evidence type="ECO:0008006" key="4">
    <source>
        <dbReference type="Google" id="ProtNLM"/>
    </source>
</evidence>
<sequence length="370" mass="40415">MPSEISELLEEARTGAPPPRYDVDYVWLAGRRRRRRRNAGWTIAAVVAVAAAIGVPQIVARRSDDPQPLKLPAPVVITTPKSGEIIPIAVRFHGYDAGGFHVEDPTGGKLNETQTTVTRIGGKPNQQYALLEAYAPGLDPLATYPKGVRAETDPINGRPAFWFTMNDEHRVQEDLLCWEYVDALLACIEPEMSGMTAAEMRTVAEGFTASSEREVKVPFKVGYLPSGWRLVSAEGEPGAGKANGWLRLEPQAFTAARFVHPDRQYPSSLMEEMGGALNLQVWFQPSSDHMPLLPTPEPDGSDPTKVVCDIEGCYHPVANGRYRIRAGGSVPKAEEAKVLASITMAADPEDESTWFPVHEAVPPSALVRLP</sequence>
<gene>
    <name evidence="2" type="ORF">Adu01nite_48600</name>
</gene>
<keyword evidence="1" id="KW-0472">Membrane</keyword>
<keyword evidence="1" id="KW-0812">Transmembrane</keyword>
<accession>A0ABQ3Z104</accession>
<protein>
    <recommendedName>
        <fullName evidence="4">DUF4179 domain-containing protein</fullName>
    </recommendedName>
</protein>
<comment type="caution">
    <text evidence="2">The sequence shown here is derived from an EMBL/GenBank/DDBJ whole genome shotgun (WGS) entry which is preliminary data.</text>
</comment>
<dbReference type="RefSeq" id="WP_203729449.1">
    <property type="nucleotide sequence ID" value="NZ_BAAATX010000006.1"/>
</dbReference>
<evidence type="ECO:0000256" key="1">
    <source>
        <dbReference type="SAM" id="Phobius"/>
    </source>
</evidence>